<evidence type="ECO:0000313" key="2">
    <source>
        <dbReference type="EMBL" id="MBE9215112.1"/>
    </source>
</evidence>
<comment type="caution">
    <text evidence="2">The sequence shown here is derived from an EMBL/GenBank/DDBJ whole genome shotgun (WGS) entry which is preliminary data.</text>
</comment>
<evidence type="ECO:0000256" key="1">
    <source>
        <dbReference type="SAM" id="Phobius"/>
    </source>
</evidence>
<keyword evidence="3" id="KW-1185">Reference proteome</keyword>
<evidence type="ECO:0000313" key="3">
    <source>
        <dbReference type="Proteomes" id="UP000620559"/>
    </source>
</evidence>
<proteinExistence type="predicted"/>
<gene>
    <name evidence="2" type="ORF">IQ247_21005</name>
</gene>
<dbReference type="Pfam" id="PF26623">
    <property type="entry name" value="Psb35"/>
    <property type="match status" value="1"/>
</dbReference>
<dbReference type="AlphaFoldDB" id="A0A8J7K588"/>
<dbReference type="InterPro" id="IPR058149">
    <property type="entry name" value="Psb35"/>
</dbReference>
<dbReference type="EMBL" id="JADEWL010000086">
    <property type="protein sequence ID" value="MBE9215112.1"/>
    <property type="molecule type" value="Genomic_DNA"/>
</dbReference>
<dbReference type="NCBIfam" id="NF047378">
    <property type="entry name" value="photo_II_Psb35"/>
    <property type="match status" value="1"/>
</dbReference>
<organism evidence="2 3">
    <name type="scientific">Plectonema cf. radiosum LEGE 06105</name>
    <dbReference type="NCBI Taxonomy" id="945769"/>
    <lineage>
        <taxon>Bacteria</taxon>
        <taxon>Bacillati</taxon>
        <taxon>Cyanobacteriota</taxon>
        <taxon>Cyanophyceae</taxon>
        <taxon>Oscillatoriophycideae</taxon>
        <taxon>Oscillatoriales</taxon>
        <taxon>Microcoleaceae</taxon>
        <taxon>Plectonema</taxon>
    </lineage>
</organism>
<dbReference type="RefSeq" id="WP_193923102.1">
    <property type="nucleotide sequence ID" value="NZ_JADEWL010000086.1"/>
</dbReference>
<keyword evidence="1" id="KW-0472">Membrane</keyword>
<keyword evidence="1" id="KW-1133">Transmembrane helix</keyword>
<name>A0A8J7K588_9CYAN</name>
<keyword evidence="1" id="KW-0812">Transmembrane</keyword>
<reference evidence="2" key="1">
    <citation type="submission" date="2020-10" db="EMBL/GenBank/DDBJ databases">
        <authorList>
            <person name="Castelo-Branco R."/>
            <person name="Eusebio N."/>
            <person name="Adriana R."/>
            <person name="Vieira A."/>
            <person name="Brugerolle De Fraissinette N."/>
            <person name="Rezende De Castro R."/>
            <person name="Schneider M.P."/>
            <person name="Vasconcelos V."/>
            <person name="Leao P.N."/>
        </authorList>
    </citation>
    <scope>NUCLEOTIDE SEQUENCE</scope>
    <source>
        <strain evidence="2">LEGE 06105</strain>
    </source>
</reference>
<protein>
    <submittedName>
        <fullName evidence="2">Uncharacterized protein</fullName>
    </submittedName>
</protein>
<accession>A0A8J7K588</accession>
<feature type="transmembrane region" description="Helical" evidence="1">
    <location>
        <begin position="19"/>
        <end position="42"/>
    </location>
</feature>
<sequence length="74" mass="8197">MFILIEITTNPTYTKSLQISLLAITVGGFLLATIVGSIAWYISKRPAGWENAQTPGWILKLTKNIDTQKKSSDK</sequence>
<dbReference type="Proteomes" id="UP000620559">
    <property type="component" value="Unassembled WGS sequence"/>
</dbReference>